<keyword evidence="3" id="KW-0489">Methyltransferase</keyword>
<feature type="compositionally biased region" description="Polar residues" evidence="2">
    <location>
        <begin position="1"/>
        <end position="13"/>
    </location>
</feature>
<dbReference type="CDD" id="cd02440">
    <property type="entry name" value="AdoMet_MTases"/>
    <property type="match status" value="1"/>
</dbReference>
<feature type="region of interest" description="Disordered" evidence="2">
    <location>
        <begin position="1"/>
        <end position="95"/>
    </location>
</feature>
<accession>F0X837</accession>
<dbReference type="AlphaFoldDB" id="F0X837"/>
<dbReference type="GO" id="GO:0008168">
    <property type="term" value="F:methyltransferase activity"/>
    <property type="evidence" value="ECO:0007669"/>
    <property type="project" value="UniProtKB-KW"/>
</dbReference>
<reference evidence="3 4" key="1">
    <citation type="journal article" date="2011" name="Proc. Natl. Acad. Sci. U.S.A.">
        <title>Genome and transcriptome analyses of the mountain pine beetle-fungal symbiont Grosmannia clavigera, a lodgepole pine pathogen.</title>
        <authorList>
            <person name="DiGuistini S."/>
            <person name="Wang Y."/>
            <person name="Liao N.Y."/>
            <person name="Taylor G."/>
            <person name="Tanguay P."/>
            <person name="Feau N."/>
            <person name="Henrissat B."/>
            <person name="Chan S.K."/>
            <person name="Hesse-Orce U."/>
            <person name="Alamouti S.M."/>
            <person name="Tsui C.K.M."/>
            <person name="Docking R.T."/>
            <person name="Levasseur A."/>
            <person name="Haridas S."/>
            <person name="Robertson G."/>
            <person name="Birol I."/>
            <person name="Holt R.A."/>
            <person name="Marra M.A."/>
            <person name="Hamelin R.C."/>
            <person name="Hirst M."/>
            <person name="Jones S.J.M."/>
            <person name="Bohlmann J."/>
            <person name="Breuil C."/>
        </authorList>
    </citation>
    <scope>NUCLEOTIDE SEQUENCE [LARGE SCALE GENOMIC DNA]</scope>
    <source>
        <strain evidence="4">kw1407 / UAMH 11150</strain>
    </source>
</reference>
<dbReference type="GeneID" id="25976468"/>
<evidence type="ECO:0000313" key="4">
    <source>
        <dbReference type="Proteomes" id="UP000007796"/>
    </source>
</evidence>
<dbReference type="eggNOG" id="ENOG502S6PS">
    <property type="taxonomic scope" value="Eukaryota"/>
</dbReference>
<gene>
    <name evidence="3" type="ORF">CMQ_3375</name>
</gene>
<organism evidence="4">
    <name type="scientific">Grosmannia clavigera (strain kw1407 / UAMH 11150)</name>
    <name type="common">Blue stain fungus</name>
    <name type="synonym">Graphiocladiella clavigera</name>
    <dbReference type="NCBI Taxonomy" id="655863"/>
    <lineage>
        <taxon>Eukaryota</taxon>
        <taxon>Fungi</taxon>
        <taxon>Dikarya</taxon>
        <taxon>Ascomycota</taxon>
        <taxon>Pezizomycotina</taxon>
        <taxon>Sordariomycetes</taxon>
        <taxon>Sordariomycetidae</taxon>
        <taxon>Ophiostomatales</taxon>
        <taxon>Ophiostomataceae</taxon>
        <taxon>Leptographium</taxon>
    </lineage>
</organism>
<dbReference type="GO" id="GO:0032259">
    <property type="term" value="P:methylation"/>
    <property type="evidence" value="ECO:0007669"/>
    <property type="project" value="UniProtKB-KW"/>
</dbReference>
<dbReference type="RefSeq" id="XP_014174788.1">
    <property type="nucleotide sequence ID" value="XM_014319313.1"/>
</dbReference>
<feature type="compositionally biased region" description="Low complexity" evidence="2">
    <location>
        <begin position="79"/>
        <end position="95"/>
    </location>
</feature>
<keyword evidence="3" id="KW-0808">Transferase</keyword>
<evidence type="ECO:0000256" key="2">
    <source>
        <dbReference type="SAM" id="MobiDB-lite"/>
    </source>
</evidence>
<dbReference type="Gene3D" id="3.40.50.150">
    <property type="entry name" value="Vaccinia Virus protein VP39"/>
    <property type="match status" value="1"/>
</dbReference>
<proteinExistence type="inferred from homology"/>
<protein>
    <submittedName>
        <fullName evidence="3">Methyltransferase type 12</fullName>
    </submittedName>
</protein>
<dbReference type="PANTHER" id="PTHR43591:SF24">
    <property type="entry name" value="2-METHOXY-6-POLYPRENYL-1,4-BENZOQUINOL METHYLASE, MITOCHONDRIAL"/>
    <property type="match status" value="1"/>
</dbReference>
<dbReference type="Proteomes" id="UP000007796">
    <property type="component" value="Unassembled WGS sequence"/>
</dbReference>
<comment type="similarity">
    <text evidence="1">Belongs to the methyltransferase superfamily. LaeA methyltransferase family.</text>
</comment>
<dbReference type="PANTHER" id="PTHR43591">
    <property type="entry name" value="METHYLTRANSFERASE"/>
    <property type="match status" value="1"/>
</dbReference>
<dbReference type="InParanoid" id="F0X837"/>
<name>F0X837_GROCL</name>
<dbReference type="InterPro" id="IPR029063">
    <property type="entry name" value="SAM-dependent_MTases_sf"/>
</dbReference>
<sequence>MTALTTTPSGTPEQTEREGPTEPTEASAPASPLEEPATREDSVDEDNSPGASVDNDPPVGSDAEPVEHHILADDESTDEGLASEAASAGSTSLASSVRDYHFENSRRYHKFQQGLYQFPNDEPEQEREDMKHTVAIHLLGGKLHTAPLENPQRILDIGTGTGIWAIDMGDEYPEAEVTGIDLSPIQPQYVPPNVRFYVENAEEPWVYDNDTLDFIHLRNMSTAIKDWPGLFQRAFQALKPGAWIELPEFRWEYGCDDGTMPSDFTPPQMVANIRDGLAKFGVDMHATRTNPDRLRAAGFVNVSHDVKKVPVGPWAKDPNLKTIGLYNRSVIYDGLQAITVGPFTRGLGWKPEEVEVFLIQVRRDLKNPSVHSYVYFHSLRAQKPVSS</sequence>
<dbReference type="Pfam" id="PF13489">
    <property type="entry name" value="Methyltransf_23"/>
    <property type="match status" value="1"/>
</dbReference>
<feature type="compositionally biased region" description="Low complexity" evidence="2">
    <location>
        <begin position="21"/>
        <end position="35"/>
    </location>
</feature>
<dbReference type="STRING" id="655863.F0X837"/>
<dbReference type="EMBL" id="GL629735">
    <property type="protein sequence ID" value="EFX05306.1"/>
    <property type="molecule type" value="Genomic_DNA"/>
</dbReference>
<dbReference type="SUPFAM" id="SSF53335">
    <property type="entry name" value="S-adenosyl-L-methionine-dependent methyltransferases"/>
    <property type="match status" value="1"/>
</dbReference>
<keyword evidence="4" id="KW-1185">Reference proteome</keyword>
<evidence type="ECO:0000313" key="3">
    <source>
        <dbReference type="EMBL" id="EFX05306.1"/>
    </source>
</evidence>
<dbReference type="OrthoDB" id="184880at2759"/>
<evidence type="ECO:0000256" key="1">
    <source>
        <dbReference type="ARBA" id="ARBA00038158"/>
    </source>
</evidence>
<dbReference type="HOGENOM" id="CLU_010595_7_1_1"/>